<evidence type="ECO:0000256" key="2">
    <source>
        <dbReference type="ARBA" id="ARBA00023157"/>
    </source>
</evidence>
<dbReference type="SMART" id="SM00241">
    <property type="entry name" value="ZP"/>
    <property type="match status" value="1"/>
</dbReference>
<proteinExistence type="predicted"/>
<evidence type="ECO:0000313" key="4">
    <source>
        <dbReference type="EMBL" id="CBY30714.1"/>
    </source>
</evidence>
<dbReference type="PANTHER" id="PTHR14002:SF43">
    <property type="entry name" value="DELTA-LIKE PROTEIN"/>
    <property type="match status" value="1"/>
</dbReference>
<name>E4Y4W6_OIKDI</name>
<keyword evidence="2" id="KW-1015">Disulfide bond</keyword>
<sequence length="346" mass="37948">MKNFSFSVRKRKVDILEDSHYLQNKSPIIKKLLFFVISKKAFFSVASASCYDGNNGGCSHHCKASACSCPPCWTLGDDGKTCQFEAGKVLVKCSTTGVEVIIDKCAVPGVDPATIHLKDSTCSAVEYTKDQGYSWMVVAGFSDCGMELGFSDEKVTLENTLMLGKAIIDGRVVSRKYEIDFSCNYANVAKASSAVKASKYVYSCITFDVNDSQPFEMSFIFGLDFYKSVKFTDPINSADDFELGSSLFGQVASTTALPDSLKFSVSKCTVQDKNIDQSVDVLDTCPVEGINFEFMESQSVDRTAVKFSFDSFAFPTSAADTVIDVSCEVNICERVQNQLINFVKTK</sequence>
<feature type="domain" description="ZP" evidence="3">
    <location>
        <begin position="92"/>
        <end position="346"/>
    </location>
</feature>
<dbReference type="AlphaFoldDB" id="E4Y4W6"/>
<accession>E4Y4W6</accession>
<dbReference type="Proteomes" id="UP000011014">
    <property type="component" value="Unassembled WGS sequence"/>
</dbReference>
<gene>
    <name evidence="4" type="ORF">GSOID_T00018599001</name>
</gene>
<organism evidence="4">
    <name type="scientific">Oikopleura dioica</name>
    <name type="common">Tunicate</name>
    <dbReference type="NCBI Taxonomy" id="34765"/>
    <lineage>
        <taxon>Eukaryota</taxon>
        <taxon>Metazoa</taxon>
        <taxon>Chordata</taxon>
        <taxon>Tunicata</taxon>
        <taxon>Appendicularia</taxon>
        <taxon>Copelata</taxon>
        <taxon>Oikopleuridae</taxon>
        <taxon>Oikopleura</taxon>
    </lineage>
</organism>
<dbReference type="Gene3D" id="2.10.25.10">
    <property type="entry name" value="Laminin"/>
    <property type="match status" value="1"/>
</dbReference>
<dbReference type="PANTHER" id="PTHR14002">
    <property type="entry name" value="ENDOGLIN/TGF-BETA RECEPTOR TYPE III"/>
    <property type="match status" value="1"/>
</dbReference>
<protein>
    <recommendedName>
        <fullName evidence="3">ZP domain-containing protein</fullName>
    </recommendedName>
</protein>
<dbReference type="Gene3D" id="2.60.40.3210">
    <property type="entry name" value="Zona pellucida, ZP-N domain"/>
    <property type="match status" value="1"/>
</dbReference>
<evidence type="ECO:0000256" key="1">
    <source>
        <dbReference type="ARBA" id="ARBA00022729"/>
    </source>
</evidence>
<evidence type="ECO:0000259" key="3">
    <source>
        <dbReference type="PROSITE" id="PS51034"/>
    </source>
</evidence>
<dbReference type="EMBL" id="FN654281">
    <property type="protein sequence ID" value="CBY30714.1"/>
    <property type="molecule type" value="Genomic_DNA"/>
</dbReference>
<dbReference type="InterPro" id="IPR001507">
    <property type="entry name" value="ZP_dom"/>
</dbReference>
<dbReference type="PROSITE" id="PS51034">
    <property type="entry name" value="ZP_2"/>
    <property type="match status" value="1"/>
</dbReference>
<reference evidence="4" key="1">
    <citation type="journal article" date="2010" name="Science">
        <title>Plasticity of animal genome architecture unmasked by rapid evolution of a pelagic tunicate.</title>
        <authorList>
            <person name="Denoeud F."/>
            <person name="Henriet S."/>
            <person name="Mungpakdee S."/>
            <person name="Aury J.M."/>
            <person name="Da Silva C."/>
            <person name="Brinkmann H."/>
            <person name="Mikhaleva J."/>
            <person name="Olsen L.C."/>
            <person name="Jubin C."/>
            <person name="Canestro C."/>
            <person name="Bouquet J.M."/>
            <person name="Danks G."/>
            <person name="Poulain J."/>
            <person name="Campsteijn C."/>
            <person name="Adamski M."/>
            <person name="Cross I."/>
            <person name="Yadetie F."/>
            <person name="Muffato M."/>
            <person name="Louis A."/>
            <person name="Butcher S."/>
            <person name="Tsagkogeorga G."/>
            <person name="Konrad A."/>
            <person name="Singh S."/>
            <person name="Jensen M.F."/>
            <person name="Cong E.H."/>
            <person name="Eikeseth-Otteraa H."/>
            <person name="Noel B."/>
            <person name="Anthouard V."/>
            <person name="Porcel B.M."/>
            <person name="Kachouri-Lafond R."/>
            <person name="Nishino A."/>
            <person name="Ugolini M."/>
            <person name="Chourrout P."/>
            <person name="Nishida H."/>
            <person name="Aasland R."/>
            <person name="Huzurbazar S."/>
            <person name="Westhof E."/>
            <person name="Delsuc F."/>
            <person name="Lehrach H."/>
            <person name="Reinhardt R."/>
            <person name="Weissenbach J."/>
            <person name="Roy S.W."/>
            <person name="Artiguenave F."/>
            <person name="Postlethwait J.H."/>
            <person name="Manak J.R."/>
            <person name="Thompson E.M."/>
            <person name="Jaillon O."/>
            <person name="Du Pasquier L."/>
            <person name="Boudinot P."/>
            <person name="Liberles D.A."/>
            <person name="Volff J.N."/>
            <person name="Philippe H."/>
            <person name="Lenhard B."/>
            <person name="Roest Crollius H."/>
            <person name="Wincker P."/>
            <person name="Chourrout D."/>
        </authorList>
    </citation>
    <scope>NUCLEOTIDE SEQUENCE [LARGE SCALE GENOMIC DNA]</scope>
</reference>
<keyword evidence="1" id="KW-0732">Signal</keyword>